<proteinExistence type="predicted"/>
<name>A0ABN8MWW7_9CNID</name>
<evidence type="ECO:0000259" key="1">
    <source>
        <dbReference type="Pfam" id="PF14226"/>
    </source>
</evidence>
<sequence length="96" mass="10215">MSPRYSQVMMVSVYSTSIGSASTNCEVFNMPANPSCGIPVVDFSAMGLEVKDPDLSSQAVKDLANEVYQAFSTIGVVYITNYGIPQETASLSCSSQ</sequence>
<dbReference type="SUPFAM" id="SSF51197">
    <property type="entry name" value="Clavaminate synthase-like"/>
    <property type="match status" value="1"/>
</dbReference>
<reference evidence="2 3" key="1">
    <citation type="submission" date="2022-05" db="EMBL/GenBank/DDBJ databases">
        <authorList>
            <consortium name="Genoscope - CEA"/>
            <person name="William W."/>
        </authorList>
    </citation>
    <scope>NUCLEOTIDE SEQUENCE [LARGE SCALE GENOMIC DNA]</scope>
</reference>
<protein>
    <recommendedName>
        <fullName evidence="1">Non-haem dioxygenase N-terminal domain-containing protein</fullName>
    </recommendedName>
</protein>
<dbReference type="Gene3D" id="2.60.120.330">
    <property type="entry name" value="B-lactam Antibiotic, Isopenicillin N Synthase, Chain"/>
    <property type="match status" value="1"/>
</dbReference>
<comment type="caution">
    <text evidence="2">The sequence shown here is derived from an EMBL/GenBank/DDBJ whole genome shotgun (WGS) entry which is preliminary data.</text>
</comment>
<evidence type="ECO:0000313" key="3">
    <source>
        <dbReference type="Proteomes" id="UP001159405"/>
    </source>
</evidence>
<dbReference type="Pfam" id="PF14226">
    <property type="entry name" value="DIOX_N"/>
    <property type="match status" value="1"/>
</dbReference>
<keyword evidence="3" id="KW-1185">Reference proteome</keyword>
<dbReference type="EMBL" id="CALNXK010000003">
    <property type="protein sequence ID" value="CAH3034845.1"/>
    <property type="molecule type" value="Genomic_DNA"/>
</dbReference>
<evidence type="ECO:0000313" key="2">
    <source>
        <dbReference type="EMBL" id="CAH3034845.1"/>
    </source>
</evidence>
<gene>
    <name evidence="2" type="ORF">PLOB_00025382</name>
</gene>
<dbReference type="InterPro" id="IPR026992">
    <property type="entry name" value="DIOX_N"/>
</dbReference>
<dbReference type="Proteomes" id="UP001159405">
    <property type="component" value="Unassembled WGS sequence"/>
</dbReference>
<organism evidence="2 3">
    <name type="scientific">Porites lobata</name>
    <dbReference type="NCBI Taxonomy" id="104759"/>
    <lineage>
        <taxon>Eukaryota</taxon>
        <taxon>Metazoa</taxon>
        <taxon>Cnidaria</taxon>
        <taxon>Anthozoa</taxon>
        <taxon>Hexacorallia</taxon>
        <taxon>Scleractinia</taxon>
        <taxon>Fungiina</taxon>
        <taxon>Poritidae</taxon>
        <taxon>Porites</taxon>
    </lineage>
</organism>
<feature type="domain" description="Non-haem dioxygenase N-terminal" evidence="1">
    <location>
        <begin position="38"/>
        <end position="88"/>
    </location>
</feature>
<accession>A0ABN8MWW7</accession>
<dbReference type="InterPro" id="IPR027443">
    <property type="entry name" value="IPNS-like_sf"/>
</dbReference>